<evidence type="ECO:0000256" key="11">
    <source>
        <dbReference type="ARBA" id="ARBA00023136"/>
    </source>
</evidence>
<dbReference type="GO" id="GO:0016020">
    <property type="term" value="C:membrane"/>
    <property type="evidence" value="ECO:0007669"/>
    <property type="project" value="InterPro"/>
</dbReference>
<keyword evidence="10" id="KW-0333">Golgi apparatus</keyword>
<dbReference type="RefSeq" id="WP_078772966.1">
    <property type="nucleotide sequence ID" value="NZ_CBCSBR010000058.1"/>
</dbReference>
<evidence type="ECO:0000256" key="14">
    <source>
        <dbReference type="ARBA" id="ARBA00042865"/>
    </source>
</evidence>
<keyword evidence="8" id="KW-0735">Signal-anchor</keyword>
<keyword evidence="5" id="KW-0812">Transmembrane</keyword>
<comment type="caution">
    <text evidence="15">The sequence shown here is derived from an EMBL/GenBank/DDBJ whole genome shotgun (WGS) entry which is preliminary data.</text>
</comment>
<keyword evidence="16" id="KW-1185">Reference proteome</keyword>
<dbReference type="AlphaFoldDB" id="A0A1T3MA35"/>
<accession>A0A1T3MA35</accession>
<comment type="subcellular location">
    <subcellularLocation>
        <location evidence="2">Endoplasmic reticulum membrane</location>
        <topology evidence="2">Single-pass type II membrane protein</topology>
    </subcellularLocation>
    <subcellularLocation>
        <location evidence="1">Golgi apparatus membrane</location>
        <topology evidence="1">Single-pass type II membrane protein</topology>
    </subcellularLocation>
</comment>
<dbReference type="GO" id="GO:0046872">
    <property type="term" value="F:metal ion binding"/>
    <property type="evidence" value="ECO:0007669"/>
    <property type="project" value="UniProtKB-KW"/>
</dbReference>
<evidence type="ECO:0000313" key="15">
    <source>
        <dbReference type="EMBL" id="OPC61528.1"/>
    </source>
</evidence>
<evidence type="ECO:0000256" key="8">
    <source>
        <dbReference type="ARBA" id="ARBA00022968"/>
    </source>
</evidence>
<keyword evidence="3" id="KW-0328">Glycosyltransferase</keyword>
<dbReference type="Proteomes" id="UP000190813">
    <property type="component" value="Unassembled WGS sequence"/>
</dbReference>
<evidence type="ECO:0000256" key="12">
    <source>
        <dbReference type="ARBA" id="ARBA00023157"/>
    </source>
</evidence>
<evidence type="ECO:0000256" key="5">
    <source>
        <dbReference type="ARBA" id="ARBA00022692"/>
    </source>
</evidence>
<dbReference type="PANTHER" id="PTHR46025:SF3">
    <property type="entry name" value="XYLOSYLTRANSFERASE OXT"/>
    <property type="match status" value="1"/>
</dbReference>
<evidence type="ECO:0000256" key="10">
    <source>
        <dbReference type="ARBA" id="ARBA00023034"/>
    </source>
</evidence>
<evidence type="ECO:0000313" key="16">
    <source>
        <dbReference type="Proteomes" id="UP000190813"/>
    </source>
</evidence>
<proteinExistence type="predicted"/>
<evidence type="ECO:0000256" key="6">
    <source>
        <dbReference type="ARBA" id="ARBA00022723"/>
    </source>
</evidence>
<keyword evidence="4 15" id="KW-0808">Transferase</keyword>
<keyword evidence="6" id="KW-0479">Metal-binding</keyword>
<dbReference type="GO" id="GO:0050650">
    <property type="term" value="P:chondroitin sulfate proteoglycan biosynthetic process"/>
    <property type="evidence" value="ECO:0007669"/>
    <property type="project" value="TreeGrafter"/>
</dbReference>
<evidence type="ECO:0000256" key="9">
    <source>
        <dbReference type="ARBA" id="ARBA00022989"/>
    </source>
</evidence>
<organism evidence="15 16">
    <name type="scientific">Elizabethkingia occulta</name>
    <dbReference type="NCBI Taxonomy" id="1867263"/>
    <lineage>
        <taxon>Bacteria</taxon>
        <taxon>Pseudomonadati</taxon>
        <taxon>Bacteroidota</taxon>
        <taxon>Flavobacteriia</taxon>
        <taxon>Flavobacteriales</taxon>
        <taxon>Weeksellaceae</taxon>
        <taxon>Elizabethkingia</taxon>
    </lineage>
</organism>
<keyword evidence="13" id="KW-0325">Glycoprotein</keyword>
<dbReference type="InterPro" id="IPR043538">
    <property type="entry name" value="XYLT"/>
</dbReference>
<name>A0A1T3MA35_9FLAO</name>
<keyword evidence="9" id="KW-1133">Transmembrane helix</keyword>
<evidence type="ECO:0000256" key="1">
    <source>
        <dbReference type="ARBA" id="ARBA00004323"/>
    </source>
</evidence>
<keyword evidence="7" id="KW-0256">Endoplasmic reticulum</keyword>
<evidence type="ECO:0000256" key="2">
    <source>
        <dbReference type="ARBA" id="ARBA00004648"/>
    </source>
</evidence>
<dbReference type="GO" id="GO:0030158">
    <property type="term" value="F:protein xylosyltransferase activity"/>
    <property type="evidence" value="ECO:0007669"/>
    <property type="project" value="InterPro"/>
</dbReference>
<evidence type="ECO:0000256" key="7">
    <source>
        <dbReference type="ARBA" id="ARBA00022824"/>
    </source>
</evidence>
<dbReference type="PANTHER" id="PTHR46025">
    <property type="entry name" value="XYLOSYLTRANSFERASE OXT"/>
    <property type="match status" value="1"/>
</dbReference>
<dbReference type="Pfam" id="PF02485">
    <property type="entry name" value="Branch"/>
    <property type="match status" value="1"/>
</dbReference>
<gene>
    <name evidence="15" type="ORF">BAZ10_10480</name>
</gene>
<evidence type="ECO:0000256" key="4">
    <source>
        <dbReference type="ARBA" id="ARBA00022679"/>
    </source>
</evidence>
<protein>
    <recommendedName>
        <fullName evidence="14">Peptide O-xylosyltransferase</fullName>
    </recommendedName>
</protein>
<reference evidence="15 16" key="1">
    <citation type="submission" date="2016-06" db="EMBL/GenBank/DDBJ databases">
        <title>Revisiting the taxonomy of the Elizabethkingia Genus based on Whole-Genome Sequencing, Optical Mapping, and MALDI-TOF.</title>
        <authorList>
            <person name="Nicholson A.C."/>
        </authorList>
    </citation>
    <scope>NUCLEOTIDE SEQUENCE [LARGE SCALE GENOMIC DNA]</scope>
    <source>
        <strain evidence="15 16">G4070</strain>
    </source>
</reference>
<keyword evidence="12" id="KW-1015">Disulfide bond</keyword>
<dbReference type="GO" id="GO:0015012">
    <property type="term" value="P:heparan sulfate proteoglycan biosynthetic process"/>
    <property type="evidence" value="ECO:0007669"/>
    <property type="project" value="TreeGrafter"/>
</dbReference>
<evidence type="ECO:0000256" key="3">
    <source>
        <dbReference type="ARBA" id="ARBA00022676"/>
    </source>
</evidence>
<dbReference type="InterPro" id="IPR003406">
    <property type="entry name" value="Glyco_trans_14"/>
</dbReference>
<keyword evidence="11" id="KW-0472">Membrane</keyword>
<evidence type="ECO:0000256" key="13">
    <source>
        <dbReference type="ARBA" id="ARBA00023180"/>
    </source>
</evidence>
<dbReference type="EMBL" id="MAHX01000020">
    <property type="protein sequence ID" value="OPC61528.1"/>
    <property type="molecule type" value="Genomic_DNA"/>
</dbReference>
<sequence>MKHAYLILAHHEYPVLTRLIQALDDPRNTIFIHFDKKIKELPQLETIHSDLHILRERTDVRWGDISVVEAEYKLFEKAVAVDEFAYYHLLSGVDMPLKSQDEIHDFFNQNQRKEFIGYSTYDYRYEVDRKVNRFHLFPEDFRPAPGGMPFVRRLVRFFALKIQYMLRYRRNSGIDFKKGTQWVSLTHDFIKYTISKKDEVLTMYRNTFCSDEIFIHTLCWNSVFKDRIFNPDHEGKGCMRMIGWKDGVLYDWENKDYDALIQSEYLFARKFNSKNIELVNRILNRIL</sequence>